<accession>A0AAV1S5Z9</accession>
<protein>
    <submittedName>
        <fullName evidence="1">Uncharacterized protein</fullName>
    </submittedName>
</protein>
<name>A0AAV1S5Z9_9ROSI</name>
<gene>
    <name evidence="1" type="ORF">DCAF_LOCUS19568</name>
</gene>
<comment type="caution">
    <text evidence="1">The sequence shown here is derived from an EMBL/GenBank/DDBJ whole genome shotgun (WGS) entry which is preliminary data.</text>
</comment>
<dbReference type="EMBL" id="CAWUPB010001173">
    <property type="protein sequence ID" value="CAK7346889.1"/>
    <property type="molecule type" value="Genomic_DNA"/>
</dbReference>
<reference evidence="1 2" key="1">
    <citation type="submission" date="2024-01" db="EMBL/GenBank/DDBJ databases">
        <authorList>
            <person name="Waweru B."/>
        </authorList>
    </citation>
    <scope>NUCLEOTIDE SEQUENCE [LARGE SCALE GENOMIC DNA]</scope>
</reference>
<proteinExistence type="predicted"/>
<dbReference type="Proteomes" id="UP001314170">
    <property type="component" value="Unassembled WGS sequence"/>
</dbReference>
<sequence>MKKEKEGKRVLQAQGQRKWSGLSIRREAMKVIEVSTIRKEARAKEEPQFNKKNGSVFSKKKTLVKRMMFDDLLDDSGFIDGNIIGIKTSMLVTLVNKEEPRCMGA</sequence>
<evidence type="ECO:0000313" key="1">
    <source>
        <dbReference type="EMBL" id="CAK7346889.1"/>
    </source>
</evidence>
<organism evidence="1 2">
    <name type="scientific">Dovyalis caffra</name>
    <dbReference type="NCBI Taxonomy" id="77055"/>
    <lineage>
        <taxon>Eukaryota</taxon>
        <taxon>Viridiplantae</taxon>
        <taxon>Streptophyta</taxon>
        <taxon>Embryophyta</taxon>
        <taxon>Tracheophyta</taxon>
        <taxon>Spermatophyta</taxon>
        <taxon>Magnoliopsida</taxon>
        <taxon>eudicotyledons</taxon>
        <taxon>Gunneridae</taxon>
        <taxon>Pentapetalae</taxon>
        <taxon>rosids</taxon>
        <taxon>fabids</taxon>
        <taxon>Malpighiales</taxon>
        <taxon>Salicaceae</taxon>
        <taxon>Flacourtieae</taxon>
        <taxon>Dovyalis</taxon>
    </lineage>
</organism>
<evidence type="ECO:0000313" key="2">
    <source>
        <dbReference type="Proteomes" id="UP001314170"/>
    </source>
</evidence>
<keyword evidence="2" id="KW-1185">Reference proteome</keyword>
<dbReference type="AlphaFoldDB" id="A0AAV1S5Z9"/>